<comment type="caution">
    <text evidence="2">The sequence shown here is derived from an EMBL/GenBank/DDBJ whole genome shotgun (WGS) entry which is preliminary data.</text>
</comment>
<evidence type="ECO:0000313" key="3">
    <source>
        <dbReference type="Proteomes" id="UP000319210"/>
    </source>
</evidence>
<feature type="region of interest" description="Disordered" evidence="1">
    <location>
        <begin position="1"/>
        <end position="44"/>
    </location>
</feature>
<dbReference type="RefSeq" id="WP_268932844.1">
    <property type="nucleotide sequence ID" value="NZ_BJMM01000063.1"/>
</dbReference>
<dbReference type="AlphaFoldDB" id="A0A4Y3R836"/>
<protein>
    <submittedName>
        <fullName evidence="2">Uncharacterized protein</fullName>
    </submittedName>
</protein>
<dbReference type="EMBL" id="BJMM01000063">
    <property type="protein sequence ID" value="GEB53792.1"/>
    <property type="molecule type" value="Genomic_DNA"/>
</dbReference>
<evidence type="ECO:0000256" key="1">
    <source>
        <dbReference type="SAM" id="MobiDB-lite"/>
    </source>
</evidence>
<name>A0A4Y3R836_STRCI</name>
<accession>A0A4Y3R836</accession>
<evidence type="ECO:0000313" key="2">
    <source>
        <dbReference type="EMBL" id="GEB53792.1"/>
    </source>
</evidence>
<proteinExistence type="predicted"/>
<reference evidence="2 3" key="1">
    <citation type="submission" date="2019-06" db="EMBL/GenBank/DDBJ databases">
        <title>Whole genome shotgun sequence of Streptomyces cacaoi subsp. cacaoi NBRC 12748.</title>
        <authorList>
            <person name="Hosoyama A."/>
            <person name="Uohara A."/>
            <person name="Ohji S."/>
            <person name="Ichikawa N."/>
        </authorList>
    </citation>
    <scope>NUCLEOTIDE SEQUENCE [LARGE SCALE GENOMIC DNA]</scope>
    <source>
        <strain evidence="2 3">NBRC 12748</strain>
    </source>
</reference>
<organism evidence="2 3">
    <name type="scientific">Streptomyces cacaoi</name>
    <dbReference type="NCBI Taxonomy" id="1898"/>
    <lineage>
        <taxon>Bacteria</taxon>
        <taxon>Bacillati</taxon>
        <taxon>Actinomycetota</taxon>
        <taxon>Actinomycetes</taxon>
        <taxon>Kitasatosporales</taxon>
        <taxon>Streptomycetaceae</taxon>
        <taxon>Streptomyces</taxon>
    </lineage>
</organism>
<dbReference type="Proteomes" id="UP000319210">
    <property type="component" value="Unassembled WGS sequence"/>
</dbReference>
<gene>
    <name evidence="2" type="ORF">SCA03_63430</name>
</gene>
<keyword evidence="3" id="KW-1185">Reference proteome</keyword>
<sequence>MLAPRIAVAGNDGGKHAGPPDDQPWPVPDEEPSPDGSRPQEPAP</sequence>